<evidence type="ECO:0000256" key="3">
    <source>
        <dbReference type="ARBA" id="ARBA00020887"/>
    </source>
</evidence>
<feature type="region of interest" description="Disordered" evidence="16">
    <location>
        <begin position="648"/>
        <end position="704"/>
    </location>
</feature>
<feature type="transmembrane region" description="Helical" evidence="17">
    <location>
        <begin position="75"/>
        <end position="98"/>
    </location>
</feature>
<evidence type="ECO:0000256" key="13">
    <source>
        <dbReference type="ARBA" id="ARBA00023136"/>
    </source>
</evidence>
<feature type="compositionally biased region" description="Low complexity" evidence="16">
    <location>
        <begin position="788"/>
        <end position="798"/>
    </location>
</feature>
<evidence type="ECO:0000256" key="15">
    <source>
        <dbReference type="PROSITE-ProRule" id="PRU00289"/>
    </source>
</evidence>
<keyword evidence="4" id="KW-1003">Cell membrane</keyword>
<feature type="domain" description="FtsK" evidence="18">
    <location>
        <begin position="926"/>
        <end position="1139"/>
    </location>
</feature>
<dbReference type="InterPro" id="IPR025199">
    <property type="entry name" value="FtsK_4TM"/>
</dbReference>
<dbReference type="InterPro" id="IPR041027">
    <property type="entry name" value="FtsK_alpha"/>
</dbReference>
<evidence type="ECO:0000259" key="18">
    <source>
        <dbReference type="PROSITE" id="PS50901"/>
    </source>
</evidence>
<organism evidence="19">
    <name type="scientific">Salmonella enterica subsp. VII serovar 40:z4,z24:[z39]</name>
    <dbReference type="NCBI Taxonomy" id="1967625"/>
    <lineage>
        <taxon>Bacteria</taxon>
        <taxon>Pseudomonadati</taxon>
        <taxon>Pseudomonadota</taxon>
        <taxon>Gammaproteobacteria</taxon>
        <taxon>Enterobacterales</taxon>
        <taxon>Enterobacteriaceae</taxon>
        <taxon>Salmonella</taxon>
    </lineage>
</organism>
<dbReference type="GO" id="GO:0003677">
    <property type="term" value="F:DNA binding"/>
    <property type="evidence" value="ECO:0007669"/>
    <property type="project" value="UniProtKB-KW"/>
</dbReference>
<dbReference type="Gene3D" id="1.10.10.10">
    <property type="entry name" value="Winged helix-like DNA-binding domain superfamily/Winged helix DNA-binding domain"/>
    <property type="match status" value="1"/>
</dbReference>
<evidence type="ECO:0000256" key="12">
    <source>
        <dbReference type="ARBA" id="ARBA00023125"/>
    </source>
</evidence>
<feature type="region of interest" description="Disordered" evidence="16">
    <location>
        <begin position="1194"/>
        <end position="1215"/>
    </location>
</feature>
<evidence type="ECO:0000256" key="14">
    <source>
        <dbReference type="ARBA" id="ARBA00023306"/>
    </source>
</evidence>
<dbReference type="Pfam" id="PF09397">
    <property type="entry name" value="FtsK_gamma"/>
    <property type="match status" value="1"/>
</dbReference>
<evidence type="ECO:0000256" key="1">
    <source>
        <dbReference type="ARBA" id="ARBA00004429"/>
    </source>
</evidence>
<comment type="caution">
    <text evidence="19">The sequence shown here is derived from an EMBL/GenBank/DDBJ whole genome shotgun (WGS) entry which is preliminary data.</text>
</comment>
<feature type="transmembrane region" description="Helical" evidence="17">
    <location>
        <begin position="137"/>
        <end position="158"/>
    </location>
</feature>
<keyword evidence="10 15" id="KW-0067">ATP-binding</keyword>
<dbReference type="Gene3D" id="3.30.980.40">
    <property type="match status" value="1"/>
</dbReference>
<evidence type="ECO:0000256" key="16">
    <source>
        <dbReference type="SAM" id="MobiDB-lite"/>
    </source>
</evidence>
<proteinExistence type="inferred from homology"/>
<dbReference type="InterPro" id="IPR018541">
    <property type="entry name" value="Ftsk_gamma"/>
</dbReference>
<dbReference type="PANTHER" id="PTHR22683:SF41">
    <property type="entry name" value="DNA TRANSLOCASE FTSK"/>
    <property type="match status" value="1"/>
</dbReference>
<feature type="compositionally biased region" description="Low complexity" evidence="16">
    <location>
        <begin position="675"/>
        <end position="684"/>
    </location>
</feature>
<sequence>MSQEYTEDKDVTLTKLSSGRRLLEALLILIALFAVWLMAALLSFNPSDPSWSQTAWHEPIHNLGGAPGAWLADTLFFIFGVMAYTIPVIIVGGCWFAWRHQSTDDYIDYFAVSLRLIGVLALILTSCGLAAINADDIWYFASGGVIGSLLSTTLQPLLHSSGGTITLLCIWAAGLTLFTGWSWVSIAEKLGGWLLNILTFASNRTRRDDTWVDDEEYDEEYDEETDGVQRESRRARILRGALARRKRLAEKFSNPRGRQTDAALFSGKRMDDDDVQYSARGVAADPDDVLFSGNRATQSEYDEYDPLLNGHPVTEPIAAAATATVATQAWAASADPIIQTPSMPGAEPVVAQPTVEWQPVPGPQTGEPVIAPAPEGYPPHPQPQYTQPQMAQSAPWQQPVVAPAPQYAVPPATTPEYESPAPQETQPQWQAPGVEQHWQSGPTHQPEPIAAEPSHMPPPVIEQPVATEPEPVIEESRPARPPLYYFEEVEEKRAREREQLAAWYQPIPEPVKETAPVVKAATPVRPSVSVTPSIPPVEAVAAAVPLAAGIKSGDLAAGAAAAAPALGLATGGTARPQVKEGIGPQLPRPNRVRVPTRRELASYGIKLPSQRIAEEKAREAERNQYETGAQLTDEEIDTMHQDELARQFAQSQQHRYGEAYQHDTQQAEDDDTAAEAELARQFAASQQQRYSGEQPAGAQPFSLDDLDFSPMKVLVDEGPHEPLFTPGVMPESAPVQQPVAPQPQYQQPQQPVAPQPQYQQPQQPVAPQDSLIHPLLMRNGDSRPLQRPTTPLPSLDLLTPPPSEVEPVDTFALEQMARLVEARLADFRIKADVVNYSPGPVITRFELNLAPGVKAARISNLSRDLARSLSTVAVRVVEVIPGKPYVGLELPNKKRQTVYLREVLDNAKFRENPSPLTVVLGKDIAGDPVVADLAKMPHLLVAGTTGSGKSVGVNAMILSMLYKAQPEDVRFIMIDPKMLELSVYEGIPHLLTEVVTDMKDAANALRWSVNEMERRYKLMSALGVRNLAGYNEKIAEAALMGRPIPDPYWKPGDSMDVQHPVLEKLPYIVVLVDEFADLMMTVGKKVEELIARLAQKARAAGIHLVLATQRPSVDVITGLIKANIPTRIAFTVSSKIDSRTILDQGGAESLLGMGDMLYSGPNSTMPVRVHGAFVRDQEVHAVVQDWKARGRPQYVDGITSDSESEGGGGGFDGGEELDPLFDQAVNFVTQKRKASISGVQRQFRIGYNRAARIIEQMEAQGIVSAQGHNGNREVLAPPPFE</sequence>
<feature type="region of interest" description="Disordered" evidence="16">
    <location>
        <begin position="717"/>
        <end position="801"/>
    </location>
</feature>
<keyword evidence="11 17" id="KW-1133">Transmembrane helix</keyword>
<dbReference type="SUPFAM" id="SSF46785">
    <property type="entry name" value="Winged helix' DNA-binding domain"/>
    <property type="match status" value="1"/>
</dbReference>
<dbReference type="FunFam" id="1.10.10.10:FF:000268">
    <property type="entry name" value="DNA translocase FtsK"/>
    <property type="match status" value="1"/>
</dbReference>
<dbReference type="GO" id="GO:0005886">
    <property type="term" value="C:plasma membrane"/>
    <property type="evidence" value="ECO:0007669"/>
    <property type="project" value="UniProtKB-SubCell"/>
</dbReference>
<dbReference type="GO" id="GO:0007059">
    <property type="term" value="P:chromosome segregation"/>
    <property type="evidence" value="ECO:0007669"/>
    <property type="project" value="UniProtKB-KW"/>
</dbReference>
<comment type="subcellular location">
    <subcellularLocation>
        <location evidence="1">Cell inner membrane</location>
        <topology evidence="1">Multi-pass membrane protein</topology>
    </subcellularLocation>
</comment>
<dbReference type="Pfam" id="PF01580">
    <property type="entry name" value="FtsK_SpoIIIE"/>
    <property type="match status" value="1"/>
</dbReference>
<keyword evidence="8 15" id="KW-0547">Nucleotide-binding</keyword>
<dbReference type="GO" id="GO:0051301">
    <property type="term" value="P:cell division"/>
    <property type="evidence" value="ECO:0007669"/>
    <property type="project" value="UniProtKB-KW"/>
</dbReference>
<dbReference type="Pfam" id="PF17854">
    <property type="entry name" value="FtsK_alpha"/>
    <property type="match status" value="1"/>
</dbReference>
<keyword evidence="13 17" id="KW-0472">Membrane</keyword>
<feature type="compositionally biased region" description="Low complexity" evidence="16">
    <location>
        <begin position="383"/>
        <end position="411"/>
    </location>
</feature>
<comment type="similarity">
    <text evidence="2">Belongs to the FtsK/SpoIIIE/SftA family.</text>
</comment>
<dbReference type="EMBL" id="DAASAS010000048">
    <property type="protein sequence ID" value="HAE4734894.1"/>
    <property type="molecule type" value="Genomic_DNA"/>
</dbReference>
<keyword evidence="14" id="KW-0131">Cell cycle</keyword>
<dbReference type="FunFam" id="3.40.50.300:FF:000209">
    <property type="entry name" value="Cell division protein FtsK"/>
    <property type="match status" value="1"/>
</dbReference>
<dbReference type="SUPFAM" id="SSF52540">
    <property type="entry name" value="P-loop containing nucleoside triphosphate hydrolases"/>
    <property type="match status" value="1"/>
</dbReference>
<reference evidence="19" key="1">
    <citation type="journal article" date="2018" name="Genome Biol.">
        <title>SKESA: strategic k-mer extension for scrupulous assemblies.</title>
        <authorList>
            <person name="Souvorov A."/>
            <person name="Agarwala R."/>
            <person name="Lipman D.J."/>
        </authorList>
    </citation>
    <scope>NUCLEOTIDE SEQUENCE</scope>
    <source>
        <strain evidence="19">5039-68</strain>
    </source>
</reference>
<name>A0A731XVS2_SALEE</name>
<dbReference type="InterPro" id="IPR027417">
    <property type="entry name" value="P-loop_NTPase"/>
</dbReference>
<dbReference type="FunFam" id="3.30.980.40:FF:000001">
    <property type="entry name" value="DNA translocase FtsK"/>
    <property type="match status" value="1"/>
</dbReference>
<feature type="transmembrane region" description="Helical" evidence="17">
    <location>
        <begin position="25"/>
        <end position="44"/>
    </location>
</feature>
<dbReference type="InterPro" id="IPR036388">
    <property type="entry name" value="WH-like_DNA-bd_sf"/>
</dbReference>
<evidence type="ECO:0000256" key="8">
    <source>
        <dbReference type="ARBA" id="ARBA00022741"/>
    </source>
</evidence>
<accession>A0A731XVS2</accession>
<keyword evidence="12" id="KW-0238">DNA-binding</keyword>
<keyword evidence="5" id="KW-0997">Cell inner membrane</keyword>
<dbReference type="Pfam" id="PF13491">
    <property type="entry name" value="FtsK_4TM"/>
    <property type="match status" value="1"/>
</dbReference>
<gene>
    <name evidence="19" type="primary">ftsK</name>
    <name evidence="19" type="ORF">GND13_004325</name>
</gene>
<dbReference type="SMART" id="SM00843">
    <property type="entry name" value="Ftsk_gamma"/>
    <property type="match status" value="1"/>
</dbReference>
<evidence type="ECO:0000256" key="7">
    <source>
        <dbReference type="ARBA" id="ARBA00022692"/>
    </source>
</evidence>
<evidence type="ECO:0000256" key="6">
    <source>
        <dbReference type="ARBA" id="ARBA00022618"/>
    </source>
</evidence>
<feature type="compositionally biased region" description="Low complexity" evidence="16">
    <location>
        <begin position="733"/>
        <end position="768"/>
    </location>
</feature>
<feature type="transmembrane region" description="Helical" evidence="17">
    <location>
        <begin position="165"/>
        <end position="184"/>
    </location>
</feature>
<keyword evidence="7 17" id="KW-0812">Transmembrane</keyword>
<evidence type="ECO:0000256" key="4">
    <source>
        <dbReference type="ARBA" id="ARBA00022475"/>
    </source>
</evidence>
<dbReference type="Gene3D" id="3.40.50.300">
    <property type="entry name" value="P-loop containing nucleotide triphosphate hydrolases"/>
    <property type="match status" value="1"/>
</dbReference>
<evidence type="ECO:0000256" key="10">
    <source>
        <dbReference type="ARBA" id="ARBA00022840"/>
    </source>
</evidence>
<evidence type="ECO:0000256" key="9">
    <source>
        <dbReference type="ARBA" id="ARBA00022829"/>
    </source>
</evidence>
<feature type="region of interest" description="Disordered" evidence="16">
    <location>
        <begin position="356"/>
        <end position="477"/>
    </location>
</feature>
<dbReference type="InterPro" id="IPR036390">
    <property type="entry name" value="WH_DNA-bd_sf"/>
</dbReference>
<feature type="binding site" evidence="15">
    <location>
        <begin position="943"/>
        <end position="950"/>
    </location>
    <ligand>
        <name>ATP</name>
        <dbReference type="ChEBI" id="CHEBI:30616"/>
    </ligand>
</feature>
<protein>
    <recommendedName>
        <fullName evidence="3">DNA translocase FtsK</fullName>
    </recommendedName>
</protein>
<dbReference type="PROSITE" id="PS50901">
    <property type="entry name" value="FTSK"/>
    <property type="match status" value="1"/>
</dbReference>
<dbReference type="InterPro" id="IPR050206">
    <property type="entry name" value="FtsK/SpoIIIE/SftA"/>
</dbReference>
<keyword evidence="6" id="KW-0132">Cell division</keyword>
<reference evidence="19" key="2">
    <citation type="submission" date="2018-07" db="EMBL/GenBank/DDBJ databases">
        <authorList>
            <consortium name="NCBI Pathogen Detection Project"/>
        </authorList>
    </citation>
    <scope>NUCLEOTIDE SEQUENCE</scope>
    <source>
        <strain evidence="19">5039-68</strain>
    </source>
</reference>
<evidence type="ECO:0000256" key="17">
    <source>
        <dbReference type="SAM" id="Phobius"/>
    </source>
</evidence>
<evidence type="ECO:0000256" key="5">
    <source>
        <dbReference type="ARBA" id="ARBA00022519"/>
    </source>
</evidence>
<dbReference type="PANTHER" id="PTHR22683">
    <property type="entry name" value="SPORULATION PROTEIN RELATED"/>
    <property type="match status" value="1"/>
</dbReference>
<evidence type="ECO:0000256" key="11">
    <source>
        <dbReference type="ARBA" id="ARBA00022989"/>
    </source>
</evidence>
<dbReference type="CDD" id="cd01127">
    <property type="entry name" value="TrwB_TraG_TraD_VirD4"/>
    <property type="match status" value="1"/>
</dbReference>
<keyword evidence="9" id="KW-0159">Chromosome partition</keyword>
<dbReference type="GO" id="GO:0005524">
    <property type="term" value="F:ATP binding"/>
    <property type="evidence" value="ECO:0007669"/>
    <property type="project" value="UniProtKB-UniRule"/>
</dbReference>
<dbReference type="InterPro" id="IPR002543">
    <property type="entry name" value="FtsK_dom"/>
</dbReference>
<dbReference type="GO" id="GO:0071236">
    <property type="term" value="P:cellular response to antibiotic"/>
    <property type="evidence" value="ECO:0007669"/>
    <property type="project" value="UniProtKB-ARBA"/>
</dbReference>
<evidence type="ECO:0000256" key="2">
    <source>
        <dbReference type="ARBA" id="ARBA00006474"/>
    </source>
</evidence>
<feature type="transmembrane region" description="Helical" evidence="17">
    <location>
        <begin position="110"/>
        <end position="131"/>
    </location>
</feature>
<evidence type="ECO:0000313" key="19">
    <source>
        <dbReference type="EMBL" id="HAE4734894.1"/>
    </source>
</evidence>